<feature type="region of interest" description="Disordered" evidence="1">
    <location>
        <begin position="586"/>
        <end position="686"/>
    </location>
</feature>
<feature type="compositionally biased region" description="Low complexity" evidence="1">
    <location>
        <begin position="653"/>
        <end position="665"/>
    </location>
</feature>
<dbReference type="InParanoid" id="A0A1D3DA25"/>
<evidence type="ECO:0000313" key="3">
    <source>
        <dbReference type="Proteomes" id="UP000095192"/>
    </source>
</evidence>
<organism evidence="2 3">
    <name type="scientific">Cyclospora cayetanensis</name>
    <dbReference type="NCBI Taxonomy" id="88456"/>
    <lineage>
        <taxon>Eukaryota</taxon>
        <taxon>Sar</taxon>
        <taxon>Alveolata</taxon>
        <taxon>Apicomplexa</taxon>
        <taxon>Conoidasida</taxon>
        <taxon>Coccidia</taxon>
        <taxon>Eucoccidiorida</taxon>
        <taxon>Eimeriorina</taxon>
        <taxon>Eimeriidae</taxon>
        <taxon>Cyclospora</taxon>
    </lineage>
</organism>
<dbReference type="AlphaFoldDB" id="A0A1D3DA25"/>
<comment type="caution">
    <text evidence="2">The sequence shown here is derived from an EMBL/GenBank/DDBJ whole genome shotgun (WGS) entry which is preliminary data.</text>
</comment>
<proteinExistence type="predicted"/>
<keyword evidence="3" id="KW-1185">Reference proteome</keyword>
<feature type="compositionally biased region" description="Basic and acidic residues" evidence="1">
    <location>
        <begin position="524"/>
        <end position="556"/>
    </location>
</feature>
<dbReference type="VEuPathDB" id="ToxoDB:cyc_07083"/>
<reference evidence="2 3" key="1">
    <citation type="journal article" date="2016" name="BMC Genomics">
        <title>Comparative genomics reveals Cyclospora cayetanensis possesses coccidia-like metabolism and invasion components but unique surface antigens.</title>
        <authorList>
            <person name="Liu S."/>
            <person name="Wang L."/>
            <person name="Zheng H."/>
            <person name="Xu Z."/>
            <person name="Roellig D.M."/>
            <person name="Li N."/>
            <person name="Frace M.A."/>
            <person name="Tang K."/>
            <person name="Arrowood M.J."/>
            <person name="Moss D.M."/>
            <person name="Zhang L."/>
            <person name="Feng Y."/>
            <person name="Xiao L."/>
        </authorList>
    </citation>
    <scope>NUCLEOTIDE SEQUENCE [LARGE SCALE GENOMIC DNA]</scope>
    <source>
        <strain evidence="2 3">CHN_HEN01</strain>
    </source>
</reference>
<evidence type="ECO:0000313" key="2">
    <source>
        <dbReference type="EMBL" id="OEH80301.1"/>
    </source>
</evidence>
<feature type="region of interest" description="Disordered" evidence="1">
    <location>
        <begin position="521"/>
        <end position="562"/>
    </location>
</feature>
<feature type="region of interest" description="Disordered" evidence="1">
    <location>
        <begin position="400"/>
        <end position="464"/>
    </location>
</feature>
<dbReference type="Proteomes" id="UP000095192">
    <property type="component" value="Unassembled WGS sequence"/>
</dbReference>
<dbReference type="VEuPathDB" id="ToxoDB:LOC34623116"/>
<name>A0A1D3DA25_9EIME</name>
<feature type="region of interest" description="Disordered" evidence="1">
    <location>
        <begin position="352"/>
        <end position="383"/>
    </location>
</feature>
<gene>
    <name evidence="2" type="ORF">cyc_07083</name>
</gene>
<dbReference type="EMBL" id="JROU02000133">
    <property type="protein sequence ID" value="OEH80301.1"/>
    <property type="molecule type" value="Genomic_DNA"/>
</dbReference>
<feature type="compositionally biased region" description="Polar residues" evidence="1">
    <location>
        <begin position="405"/>
        <end position="418"/>
    </location>
</feature>
<sequence length="717" mass="78429">MYTAGCPPLPFSRPLHFVAVPLDCPHAARVGCLCTPAAAAALLSNVSGHACASTAAVTVPSGPPNGSGKGGASTYRCAECGGWLYERFYPCYYPVNANCIGFGAPEDVGAFLASVAGSGVVASRIGVDRKPSSTRGDFVEAPVPLRGKPHVHGALMVSPSFAYAADVALAPYIALKDAGCRIQVLLECLVHPLGFSPWPRCMYTSEQHDRDLIDGSRMASSAAATAARAAAAAFFSRADELTTRGICPSPVIAATVQQPMQQRQQQRHKWKDVVPPSRASHFLEWRVTDTAALVPCRLLLSVIRQESINSSNNKGGGNNTRNVADALQADLHQLLLPLLPAMPDLTSFRVTPKTERTTPSEAAAATTTAPTANTAERATASEAPDVFEHCKAKVCVPANAADENFPSSPNTQISSTLNRAAAAGQRKREGGQQPQLQPEARAREDTKQHEHQKEEQHKKQEAQEQIRCRAVHLVKQELQVQPTAAGKQPQGGLPQHRGSLLLGLSDDEEEDTTALLKKLQMPRQELRQRQQVEHAQRQQEKHEHEKRLQKTQKQEELLNDLDAQIKQKEERLRALQRELERREEQLQLQLQQKPKQHPRQSITQQKDAAFQKRQRRPLPSSSGSASDRSDAVSTDTRKRLKASSQKTRQLRCSSSSSRDSSTDSTGNNRSRRKSTSTSRKDRQQVNEEEVAYITFLSCGVSAADTKRLDAKLQELSA</sequence>
<accession>A0A1D3DA25</accession>
<protein>
    <submittedName>
        <fullName evidence="2">Uncharacterized protein</fullName>
    </submittedName>
</protein>
<feature type="compositionally biased region" description="Basic and acidic residues" evidence="1">
    <location>
        <begin position="440"/>
        <end position="464"/>
    </location>
</feature>
<feature type="compositionally biased region" description="Polar residues" evidence="1">
    <location>
        <begin position="642"/>
        <end position="652"/>
    </location>
</feature>
<evidence type="ECO:0000256" key="1">
    <source>
        <dbReference type="SAM" id="MobiDB-lite"/>
    </source>
</evidence>
<feature type="compositionally biased region" description="Low complexity" evidence="1">
    <location>
        <begin position="359"/>
        <end position="380"/>
    </location>
</feature>